<dbReference type="EMBL" id="SMCX01000003">
    <property type="protein sequence ID" value="TCW25720.1"/>
    <property type="molecule type" value="Genomic_DNA"/>
</dbReference>
<dbReference type="RefSeq" id="WP_243699591.1">
    <property type="nucleotide sequence ID" value="NZ_CP143053.1"/>
</dbReference>
<gene>
    <name evidence="2" type="ORF">EDD19_10367</name>
</gene>
<dbReference type="GO" id="GO:0003824">
    <property type="term" value="F:catalytic activity"/>
    <property type="evidence" value="ECO:0007669"/>
    <property type="project" value="UniProtKB-ARBA"/>
</dbReference>
<evidence type="ECO:0000313" key="2">
    <source>
        <dbReference type="EMBL" id="TCW25720.1"/>
    </source>
</evidence>
<accession>A0A4R3ZYA2</accession>
<protein>
    <submittedName>
        <fullName evidence="2">3-oxoadipate enol-lactonase</fullName>
    </submittedName>
</protein>
<dbReference type="InterPro" id="IPR000073">
    <property type="entry name" value="AB_hydrolase_1"/>
</dbReference>
<dbReference type="InterPro" id="IPR050471">
    <property type="entry name" value="AB_hydrolase"/>
</dbReference>
<dbReference type="AlphaFoldDB" id="A0A4R3ZYA2"/>
<dbReference type="Pfam" id="PF00561">
    <property type="entry name" value="Abhydrolase_1"/>
    <property type="match status" value="1"/>
</dbReference>
<sequence length="294" mass="32211">MTRRPVGSLPRVAARVPRMVPDLSLLPPGRIVSLADGVTTRVHDTGEEHLTPVILLHGMAATGMLNWYQTFERLRGEHRLITFDQRWHGHGFHGEFTFETLADDVLRVADHLELPAPVLGGYSMGGIVSQLAARRDPSRLGGLVLAATGTGARRNAIERMSLGGLTRSAPLLNAVPEEVGEVVEEEVDDEVLRPHAWALRELSSVSFATHRNVIAQVAGFNSTSWLHELTLPVAVVKTTRDLAFPQWVQDEMADLLPHSAVFPVHAGHAACATHPGEFARRMRTAIGWVVSNLR</sequence>
<dbReference type="Gene3D" id="3.40.50.1820">
    <property type="entry name" value="alpha/beta hydrolase"/>
    <property type="match status" value="1"/>
</dbReference>
<proteinExistence type="predicted"/>
<reference evidence="2 3" key="1">
    <citation type="submission" date="2019-03" db="EMBL/GenBank/DDBJ databases">
        <title>Root nodule microbial communities of legume samples collected from USA, Mexico and Botswana.</title>
        <authorList>
            <person name="Hirsch A."/>
        </authorList>
    </citation>
    <scope>NUCLEOTIDE SEQUENCE [LARGE SCALE GENOMIC DNA]</scope>
    <source>
        <strain evidence="2 3">55</strain>
    </source>
</reference>
<dbReference type="PANTHER" id="PTHR43433:SF5">
    <property type="entry name" value="AB HYDROLASE-1 DOMAIN-CONTAINING PROTEIN"/>
    <property type="match status" value="1"/>
</dbReference>
<dbReference type="InterPro" id="IPR029058">
    <property type="entry name" value="AB_hydrolase_fold"/>
</dbReference>
<evidence type="ECO:0000259" key="1">
    <source>
        <dbReference type="Pfam" id="PF00561"/>
    </source>
</evidence>
<organism evidence="2 3">
    <name type="scientific">Dietzia cinnamea</name>
    <dbReference type="NCBI Taxonomy" id="321318"/>
    <lineage>
        <taxon>Bacteria</taxon>
        <taxon>Bacillati</taxon>
        <taxon>Actinomycetota</taxon>
        <taxon>Actinomycetes</taxon>
        <taxon>Mycobacteriales</taxon>
        <taxon>Dietziaceae</taxon>
        <taxon>Dietzia</taxon>
    </lineage>
</organism>
<dbReference type="GeneID" id="89531922"/>
<dbReference type="PANTHER" id="PTHR43433">
    <property type="entry name" value="HYDROLASE, ALPHA/BETA FOLD FAMILY PROTEIN"/>
    <property type="match status" value="1"/>
</dbReference>
<feature type="domain" description="AB hydrolase-1" evidence="1">
    <location>
        <begin position="52"/>
        <end position="148"/>
    </location>
</feature>
<dbReference type="Proteomes" id="UP000295805">
    <property type="component" value="Unassembled WGS sequence"/>
</dbReference>
<evidence type="ECO:0000313" key="3">
    <source>
        <dbReference type="Proteomes" id="UP000295805"/>
    </source>
</evidence>
<dbReference type="SUPFAM" id="SSF53474">
    <property type="entry name" value="alpha/beta-Hydrolases"/>
    <property type="match status" value="1"/>
</dbReference>
<name>A0A4R3ZYA2_9ACTN</name>
<comment type="caution">
    <text evidence="2">The sequence shown here is derived from an EMBL/GenBank/DDBJ whole genome shotgun (WGS) entry which is preliminary data.</text>
</comment>